<keyword evidence="5" id="KW-0539">Nucleus</keyword>
<dbReference type="OMA" id="YPNDSAY"/>
<name>A0A059BBK8_EUCGR</name>
<evidence type="ECO:0000256" key="1">
    <source>
        <dbReference type="ARBA" id="ARBA00004123"/>
    </source>
</evidence>
<accession>A0A059BBK8</accession>
<sequence length="339" mass="39012">MASCSRRRRRRRREDGAVEPEVVAGRCRESRCFFKIILSDTLESGKLGIPKSFLRRCGKDLSNSVLLQVPGGSTWTIELEKCNNDMVSLWKGWQDFMEYYSIGHGHLIVFKYIGNSTFGIIIFDKSTSEIDYSLSSGKKTDLGSKFPSPKTEDVVEAEDPEELITRRKMRVESHLPYSQLSPIYSPRGSKDGIRRSRCKMNHSEPFFGGPTCIGPLSGFELASEFESEYPFFKVMMQPSYLKHHILYVPRRFIMQHIRKIKEIAILRHSGRYLDRSWPLKLLRYKQDHKAFFSGGWPAFARENCLHVGDVCMFELIDREDFVFEVSIFCSAGTGPILTD</sequence>
<dbReference type="Gramene" id="KCW63617">
    <property type="protein sequence ID" value="KCW63617"/>
    <property type="gene ID" value="EUGRSUZ_G01245"/>
</dbReference>
<organism evidence="7">
    <name type="scientific">Eucalyptus grandis</name>
    <name type="common">Flooded gum</name>
    <dbReference type="NCBI Taxonomy" id="71139"/>
    <lineage>
        <taxon>Eukaryota</taxon>
        <taxon>Viridiplantae</taxon>
        <taxon>Streptophyta</taxon>
        <taxon>Embryophyta</taxon>
        <taxon>Tracheophyta</taxon>
        <taxon>Spermatophyta</taxon>
        <taxon>Magnoliopsida</taxon>
        <taxon>eudicotyledons</taxon>
        <taxon>Gunneridae</taxon>
        <taxon>Pentapetalae</taxon>
        <taxon>rosids</taxon>
        <taxon>malvids</taxon>
        <taxon>Myrtales</taxon>
        <taxon>Myrtaceae</taxon>
        <taxon>Myrtoideae</taxon>
        <taxon>Eucalypteae</taxon>
        <taxon>Eucalyptus</taxon>
    </lineage>
</organism>
<dbReference type="InterPro" id="IPR015300">
    <property type="entry name" value="DNA-bd_pseudobarrel_sf"/>
</dbReference>
<feature type="domain" description="TF-B3" evidence="6">
    <location>
        <begin position="32"/>
        <end position="126"/>
    </location>
</feature>
<dbReference type="FunCoup" id="A0A059BBK8">
    <property type="interactions" value="96"/>
</dbReference>
<keyword evidence="4" id="KW-0804">Transcription</keyword>
<gene>
    <name evidence="7" type="ORF">EUGRSUZ_G01245</name>
</gene>
<dbReference type="GO" id="GO:0005634">
    <property type="term" value="C:nucleus"/>
    <property type="evidence" value="ECO:0007669"/>
    <property type="project" value="UniProtKB-SubCell"/>
</dbReference>
<dbReference type="PANTHER" id="PTHR31920">
    <property type="entry name" value="B3 DOMAIN-CONTAINING"/>
    <property type="match status" value="1"/>
</dbReference>
<dbReference type="PROSITE" id="PS50863">
    <property type="entry name" value="B3"/>
    <property type="match status" value="2"/>
</dbReference>
<evidence type="ECO:0000256" key="2">
    <source>
        <dbReference type="ARBA" id="ARBA00023015"/>
    </source>
</evidence>
<evidence type="ECO:0000259" key="6">
    <source>
        <dbReference type="PROSITE" id="PS50863"/>
    </source>
</evidence>
<dbReference type="PANTHER" id="PTHR31920:SF108">
    <property type="entry name" value="B3 DOMAIN-CONTAINING TRANSCRIPTION FACTOR VRN1-LIKE"/>
    <property type="match status" value="1"/>
</dbReference>
<proteinExistence type="predicted"/>
<dbReference type="SMART" id="SM01019">
    <property type="entry name" value="B3"/>
    <property type="match status" value="2"/>
</dbReference>
<dbReference type="EMBL" id="KK198759">
    <property type="protein sequence ID" value="KCW63617.1"/>
    <property type="molecule type" value="Genomic_DNA"/>
</dbReference>
<dbReference type="Pfam" id="PF02362">
    <property type="entry name" value="B3"/>
    <property type="match status" value="2"/>
</dbReference>
<feature type="domain" description="TF-B3" evidence="6">
    <location>
        <begin position="231"/>
        <end position="331"/>
    </location>
</feature>
<dbReference type="CDD" id="cd10017">
    <property type="entry name" value="B3_DNA"/>
    <property type="match status" value="2"/>
</dbReference>
<comment type="subcellular location">
    <subcellularLocation>
        <location evidence="1">Nucleus</location>
    </subcellularLocation>
</comment>
<protein>
    <recommendedName>
        <fullName evidence="6">TF-B3 domain-containing protein</fullName>
    </recommendedName>
</protein>
<dbReference type="AlphaFoldDB" id="A0A059BBK8"/>
<dbReference type="STRING" id="71139.A0A059BBK8"/>
<keyword evidence="3" id="KW-0238">DNA-binding</keyword>
<dbReference type="GO" id="GO:0003677">
    <property type="term" value="F:DNA binding"/>
    <property type="evidence" value="ECO:0007669"/>
    <property type="project" value="UniProtKB-KW"/>
</dbReference>
<evidence type="ECO:0000313" key="7">
    <source>
        <dbReference type="EMBL" id="KCW63617.1"/>
    </source>
</evidence>
<dbReference type="InParanoid" id="A0A059BBK8"/>
<reference evidence="7" key="1">
    <citation type="submission" date="2013-07" db="EMBL/GenBank/DDBJ databases">
        <title>The genome of Eucalyptus grandis.</title>
        <authorList>
            <person name="Schmutz J."/>
            <person name="Hayes R."/>
            <person name="Myburg A."/>
            <person name="Tuskan G."/>
            <person name="Grattapaglia D."/>
            <person name="Rokhsar D.S."/>
        </authorList>
    </citation>
    <scope>NUCLEOTIDE SEQUENCE</scope>
    <source>
        <tissue evidence="7">Leaf extractions</tissue>
    </source>
</reference>
<evidence type="ECO:0000256" key="3">
    <source>
        <dbReference type="ARBA" id="ARBA00023125"/>
    </source>
</evidence>
<evidence type="ECO:0000256" key="4">
    <source>
        <dbReference type="ARBA" id="ARBA00023163"/>
    </source>
</evidence>
<dbReference type="InterPro" id="IPR050655">
    <property type="entry name" value="Plant_B3_domain"/>
</dbReference>
<keyword evidence="2" id="KW-0805">Transcription regulation</keyword>
<dbReference type="Gene3D" id="2.40.330.10">
    <property type="entry name" value="DNA-binding pseudobarrel domain"/>
    <property type="match status" value="2"/>
</dbReference>
<dbReference type="SUPFAM" id="SSF101936">
    <property type="entry name" value="DNA-binding pseudobarrel domain"/>
    <property type="match status" value="2"/>
</dbReference>
<dbReference type="InterPro" id="IPR003340">
    <property type="entry name" value="B3_DNA-bd"/>
</dbReference>
<evidence type="ECO:0000256" key="5">
    <source>
        <dbReference type="ARBA" id="ARBA00023242"/>
    </source>
</evidence>